<organism evidence="1 2">
    <name type="scientific">Streptomyces venezuelae</name>
    <dbReference type="NCBI Taxonomy" id="54571"/>
    <lineage>
        <taxon>Bacteria</taxon>
        <taxon>Bacillati</taxon>
        <taxon>Actinomycetota</taxon>
        <taxon>Actinomycetes</taxon>
        <taxon>Kitasatosporales</taxon>
        <taxon>Streptomycetaceae</taxon>
        <taxon>Streptomyces</taxon>
    </lineage>
</organism>
<dbReference type="AlphaFoldDB" id="A0A5P2AM75"/>
<dbReference type="OrthoDB" id="3543128at2"/>
<evidence type="ECO:0000313" key="2">
    <source>
        <dbReference type="Proteomes" id="UP000324106"/>
    </source>
</evidence>
<dbReference type="Proteomes" id="UP000324106">
    <property type="component" value="Chromosome"/>
</dbReference>
<dbReference type="RefSeq" id="WP_150264735.1">
    <property type="nucleotide sequence ID" value="NZ_CP029194.1"/>
</dbReference>
<proteinExistence type="predicted"/>
<evidence type="ECO:0008006" key="3">
    <source>
        <dbReference type="Google" id="ProtNLM"/>
    </source>
</evidence>
<sequence>MYLVHAHLRPPAQGGELPPDVRALVYGCARPEDGVEHVSVHGDPPSAPVLGLFLLADSLARAEANAAAVCARLLEGRPELSGWTLLRAEAPLIVIDGQ</sequence>
<protein>
    <recommendedName>
        <fullName evidence="3">YCII-related domain-containing protein</fullName>
    </recommendedName>
</protein>
<dbReference type="EMBL" id="CP029194">
    <property type="protein sequence ID" value="QES18927.1"/>
    <property type="molecule type" value="Genomic_DNA"/>
</dbReference>
<gene>
    <name evidence="1" type="ORF">DEJ46_07370</name>
</gene>
<accession>A0A5P2AM75</accession>
<reference evidence="1 2" key="1">
    <citation type="submission" date="2018-05" db="EMBL/GenBank/DDBJ databases">
        <title>Streptomyces venezuelae.</title>
        <authorList>
            <person name="Kim W."/>
            <person name="Lee N."/>
            <person name="Cho B.-K."/>
        </authorList>
    </citation>
    <scope>NUCLEOTIDE SEQUENCE [LARGE SCALE GENOMIC DNA]</scope>
    <source>
        <strain evidence="1 2">ATCC 15068</strain>
    </source>
</reference>
<name>A0A5P2AM75_STRVZ</name>
<evidence type="ECO:0000313" key="1">
    <source>
        <dbReference type="EMBL" id="QES18927.1"/>
    </source>
</evidence>